<keyword evidence="1" id="KW-0472">Membrane</keyword>
<evidence type="ECO:0000259" key="2">
    <source>
        <dbReference type="Pfam" id="PF04892"/>
    </source>
</evidence>
<gene>
    <name evidence="3" type="ORF">CJ218_06660</name>
</gene>
<dbReference type="OrthoDB" id="291892at2"/>
<comment type="caution">
    <text evidence="3">The sequence shown here is derived from an EMBL/GenBank/DDBJ whole genome shotgun (WGS) entry which is preliminary data.</text>
</comment>
<name>A0A2N6SDS9_9BACL</name>
<dbReference type="PIRSF" id="PIRSF019083">
    <property type="entry name" value="UCP019083_VanZ"/>
    <property type="match status" value="1"/>
</dbReference>
<accession>A0A2N6SDS9</accession>
<keyword evidence="1" id="KW-0812">Transmembrane</keyword>
<organism evidence="3 4">
    <name type="scientific">Gemella sanguinis</name>
    <dbReference type="NCBI Taxonomy" id="84135"/>
    <lineage>
        <taxon>Bacteria</taxon>
        <taxon>Bacillati</taxon>
        <taxon>Bacillota</taxon>
        <taxon>Bacilli</taxon>
        <taxon>Bacillales</taxon>
        <taxon>Gemellaceae</taxon>
        <taxon>Gemella</taxon>
    </lineage>
</organism>
<feature type="transmembrane region" description="Helical" evidence="1">
    <location>
        <begin position="35"/>
        <end position="54"/>
    </location>
</feature>
<sequence length="129" mass="14681">MVIVICILIFLFSNQPGEDSSKISDNLFIRKLGHFSEYAILGFWSFIYFANLLIKDINNNKTIRVSIASLIFSMFYAITDEIHQLFVPGRDGNIKDVALDTCGAFFGILVVNILFTYFVTKKSEKNHSL</sequence>
<dbReference type="InterPro" id="IPR016747">
    <property type="entry name" value="Phosphotransbutyrylase"/>
</dbReference>
<evidence type="ECO:0000313" key="4">
    <source>
        <dbReference type="Proteomes" id="UP000235670"/>
    </source>
</evidence>
<dbReference type="InterPro" id="IPR006976">
    <property type="entry name" value="VanZ-like"/>
</dbReference>
<dbReference type="EMBL" id="PNGT01000007">
    <property type="protein sequence ID" value="PMC52076.1"/>
    <property type="molecule type" value="Genomic_DNA"/>
</dbReference>
<protein>
    <recommendedName>
        <fullName evidence="2">VanZ-like domain-containing protein</fullName>
    </recommendedName>
</protein>
<feature type="transmembrane region" description="Helical" evidence="1">
    <location>
        <begin position="98"/>
        <end position="119"/>
    </location>
</feature>
<proteinExistence type="predicted"/>
<evidence type="ECO:0000313" key="3">
    <source>
        <dbReference type="EMBL" id="PMC52076.1"/>
    </source>
</evidence>
<dbReference type="Pfam" id="PF04892">
    <property type="entry name" value="VanZ"/>
    <property type="match status" value="1"/>
</dbReference>
<feature type="domain" description="VanZ-like" evidence="2">
    <location>
        <begin position="2"/>
        <end position="114"/>
    </location>
</feature>
<keyword evidence="1" id="KW-1133">Transmembrane helix</keyword>
<feature type="transmembrane region" description="Helical" evidence="1">
    <location>
        <begin position="61"/>
        <end position="78"/>
    </location>
</feature>
<dbReference type="NCBIfam" id="NF037970">
    <property type="entry name" value="vanZ_1"/>
    <property type="match status" value="1"/>
</dbReference>
<reference evidence="3 4" key="1">
    <citation type="submission" date="2017-09" db="EMBL/GenBank/DDBJ databases">
        <title>Bacterial strain isolated from the female urinary microbiota.</title>
        <authorList>
            <person name="Thomas-White K."/>
            <person name="Kumar N."/>
            <person name="Forster S."/>
            <person name="Putonti C."/>
            <person name="Lawley T."/>
            <person name="Wolfe A.J."/>
        </authorList>
    </citation>
    <scope>NUCLEOTIDE SEQUENCE [LARGE SCALE GENOMIC DNA]</scope>
    <source>
        <strain evidence="3 4">UMB0186</strain>
    </source>
</reference>
<dbReference type="AlphaFoldDB" id="A0A2N6SDS9"/>
<dbReference type="Proteomes" id="UP000235670">
    <property type="component" value="Unassembled WGS sequence"/>
</dbReference>
<evidence type="ECO:0000256" key="1">
    <source>
        <dbReference type="SAM" id="Phobius"/>
    </source>
</evidence>